<proteinExistence type="predicted"/>
<accession>A0A4P6FFE1</accession>
<organism evidence="1 2">
    <name type="scientific">Agromyces protaetiae</name>
    <dbReference type="NCBI Taxonomy" id="2509455"/>
    <lineage>
        <taxon>Bacteria</taxon>
        <taxon>Bacillati</taxon>
        <taxon>Actinomycetota</taxon>
        <taxon>Actinomycetes</taxon>
        <taxon>Micrococcales</taxon>
        <taxon>Microbacteriaceae</taxon>
        <taxon>Agromyces</taxon>
    </lineage>
</organism>
<reference evidence="1 2" key="1">
    <citation type="submission" date="2019-01" db="EMBL/GenBank/DDBJ databases">
        <title>Genome sequencing of strain FW100M-8.</title>
        <authorList>
            <person name="Heo J."/>
            <person name="Kim S.-J."/>
            <person name="Kim J.-S."/>
            <person name="Hong S.-B."/>
            <person name="Kwon S.-W."/>
        </authorList>
    </citation>
    <scope>NUCLEOTIDE SEQUENCE [LARGE SCALE GENOMIC DNA]</scope>
    <source>
        <strain evidence="1 2">FW100M-8</strain>
    </source>
</reference>
<evidence type="ECO:0000313" key="1">
    <source>
        <dbReference type="EMBL" id="QAY74586.1"/>
    </source>
</evidence>
<gene>
    <name evidence="1" type="ORF">ET445_15840</name>
</gene>
<evidence type="ECO:0000313" key="2">
    <source>
        <dbReference type="Proteomes" id="UP000291259"/>
    </source>
</evidence>
<dbReference type="Proteomes" id="UP000291259">
    <property type="component" value="Chromosome"/>
</dbReference>
<dbReference type="AlphaFoldDB" id="A0A4P6FFE1"/>
<sequence length="240" mass="27493">MAVHRQLGAAEADPEEIFESWLGDGDYATCLHSFRETVLDEFDAVLELGYDDAARITEQLIHYAELRPAVLDQHPYWNGMFARRNAPAVHEMTDRWFDHVLRYSRRDQLSANFVFSEASIDLRVVDEDTNDSVSHQWPAGVGRKTHKTLASRKRSGPLLAEIRRLRLEIAELKRVLADARLVEDAKLRAYIQELESKLVYARSRHAAAVRIFGPRTVAFASRVRTAVRRIVSPGRDSRQK</sequence>
<dbReference type="RefSeq" id="WP_129192130.1">
    <property type="nucleotide sequence ID" value="NZ_CP035491.1"/>
</dbReference>
<name>A0A4P6FFE1_9MICO</name>
<dbReference type="KEGG" id="agf:ET445_15840"/>
<dbReference type="OrthoDB" id="9179784at2"/>
<protein>
    <submittedName>
        <fullName evidence="1">Uncharacterized protein</fullName>
    </submittedName>
</protein>
<dbReference type="EMBL" id="CP035491">
    <property type="protein sequence ID" value="QAY74586.1"/>
    <property type="molecule type" value="Genomic_DNA"/>
</dbReference>
<keyword evidence="2" id="KW-1185">Reference proteome</keyword>